<evidence type="ECO:0000313" key="13">
    <source>
        <dbReference type="Proteomes" id="UP000276984"/>
    </source>
</evidence>
<dbReference type="InterPro" id="IPR013545">
    <property type="entry name" value="T2SS_protein-GspG_C"/>
</dbReference>
<keyword evidence="7 10" id="KW-0812">Transmembrane</keyword>
<dbReference type="Proteomes" id="UP000276984">
    <property type="component" value="Chromosome"/>
</dbReference>
<dbReference type="Pfam" id="PF08334">
    <property type="entry name" value="T2SSG"/>
    <property type="match status" value="1"/>
</dbReference>
<evidence type="ECO:0000256" key="8">
    <source>
        <dbReference type="ARBA" id="ARBA00022989"/>
    </source>
</evidence>
<keyword evidence="6" id="KW-0997">Cell inner membrane</keyword>
<dbReference type="OrthoDB" id="9795612at2"/>
<proteinExistence type="inferred from homology"/>
<comment type="similarity">
    <text evidence="2">Belongs to the GSP G family.</text>
</comment>
<dbReference type="RefSeq" id="WP_121481122.1">
    <property type="nucleotide sequence ID" value="NZ_CP032707.1"/>
</dbReference>
<dbReference type="GO" id="GO:0015627">
    <property type="term" value="C:type II protein secretion system complex"/>
    <property type="evidence" value="ECO:0007669"/>
    <property type="project" value="InterPro"/>
</dbReference>
<evidence type="ECO:0000256" key="3">
    <source>
        <dbReference type="ARBA" id="ARBA00020042"/>
    </source>
</evidence>
<dbReference type="PANTHER" id="PTHR30093">
    <property type="entry name" value="GENERAL SECRETION PATHWAY PROTEIN G"/>
    <property type="match status" value="1"/>
</dbReference>
<keyword evidence="8 10" id="KW-1133">Transmembrane helix</keyword>
<dbReference type="Pfam" id="PF07963">
    <property type="entry name" value="N_methyl"/>
    <property type="match status" value="1"/>
</dbReference>
<dbReference type="PRINTS" id="PR00813">
    <property type="entry name" value="BCTERIALGSPG"/>
</dbReference>
<accession>A0A494RIZ3</accession>
<dbReference type="InterPro" id="IPR000983">
    <property type="entry name" value="Bac_GSPG_pilin"/>
</dbReference>
<dbReference type="AlphaFoldDB" id="A0A494RIZ3"/>
<evidence type="ECO:0000256" key="9">
    <source>
        <dbReference type="ARBA" id="ARBA00023136"/>
    </source>
</evidence>
<comment type="subcellular location">
    <subcellularLocation>
        <location evidence="1">Cell inner membrane</location>
        <topology evidence="1">Single-pass membrane protein</topology>
    </subcellularLocation>
</comment>
<keyword evidence="9 10" id="KW-0472">Membrane</keyword>
<dbReference type="SUPFAM" id="SSF54523">
    <property type="entry name" value="Pili subunits"/>
    <property type="match status" value="1"/>
</dbReference>
<gene>
    <name evidence="12" type="primary">gspG</name>
    <name evidence="12" type="ORF">D8I30_01230</name>
</gene>
<evidence type="ECO:0000256" key="6">
    <source>
        <dbReference type="ARBA" id="ARBA00022519"/>
    </source>
</evidence>
<dbReference type="GO" id="GO:0015628">
    <property type="term" value="P:protein secretion by the type II secretion system"/>
    <property type="evidence" value="ECO:0007669"/>
    <property type="project" value="InterPro"/>
</dbReference>
<evidence type="ECO:0000256" key="4">
    <source>
        <dbReference type="ARBA" id="ARBA00022475"/>
    </source>
</evidence>
<dbReference type="GO" id="GO:0005886">
    <property type="term" value="C:plasma membrane"/>
    <property type="evidence" value="ECO:0007669"/>
    <property type="project" value="UniProtKB-SubCell"/>
</dbReference>
<evidence type="ECO:0000256" key="10">
    <source>
        <dbReference type="SAM" id="Phobius"/>
    </source>
</evidence>
<feature type="transmembrane region" description="Helical" evidence="10">
    <location>
        <begin position="21"/>
        <end position="39"/>
    </location>
</feature>
<dbReference type="NCBIfam" id="TIGR01710">
    <property type="entry name" value="typeII_sec_gspG"/>
    <property type="match status" value="1"/>
</dbReference>
<dbReference type="InterPro" id="IPR045584">
    <property type="entry name" value="Pilin-like"/>
</dbReference>
<name>A0A494RIZ3_9CAUL</name>
<protein>
    <recommendedName>
        <fullName evidence="3">Type II secretion system core protein G</fullName>
    </recommendedName>
</protein>
<dbReference type="InterPro" id="IPR012902">
    <property type="entry name" value="N_methyl_site"/>
</dbReference>
<keyword evidence="4" id="KW-1003">Cell membrane</keyword>
<dbReference type="InterPro" id="IPR010054">
    <property type="entry name" value="Type2_sec_GspG"/>
</dbReference>
<sequence length="170" mass="18191">MGRRPQSNINIRRRARVGYTLTEMLVVLVIIGLISAIIVPQTLGQMDRAKARSARLKLESVAAALEMYSADLARYPAQGEGLEALLAPPADAPEWAGPYLSERSLLKDPWGGDILYEPPSTPGEKFTLTSLGADAAPGGRASNATSSCGPANETLFSYGRFGRTSSARRL</sequence>
<keyword evidence="5" id="KW-0488">Methylation</keyword>
<evidence type="ECO:0000313" key="12">
    <source>
        <dbReference type="EMBL" id="AYG93962.1"/>
    </source>
</evidence>
<evidence type="ECO:0000259" key="11">
    <source>
        <dbReference type="Pfam" id="PF08334"/>
    </source>
</evidence>
<dbReference type="EMBL" id="CP032707">
    <property type="protein sequence ID" value="AYG93962.1"/>
    <property type="molecule type" value="Genomic_DNA"/>
</dbReference>
<evidence type="ECO:0000256" key="2">
    <source>
        <dbReference type="ARBA" id="ARBA00009984"/>
    </source>
</evidence>
<dbReference type="PANTHER" id="PTHR30093:SF45">
    <property type="entry name" value="TYPE II SECRETION SYSTEM CORE PROTEIN G"/>
    <property type="match status" value="1"/>
</dbReference>
<reference evidence="12 13" key="1">
    <citation type="submission" date="2018-10" db="EMBL/GenBank/DDBJ databases">
        <title>Complete genome sequence of Brevundimonas naejangsanensis BRV3.</title>
        <authorList>
            <person name="Berrios L."/>
            <person name="Ely B."/>
        </authorList>
    </citation>
    <scope>NUCLEOTIDE SEQUENCE [LARGE SCALE GENOMIC DNA]</scope>
    <source>
        <strain evidence="12 13">BRV3</strain>
    </source>
</reference>
<evidence type="ECO:0000256" key="7">
    <source>
        <dbReference type="ARBA" id="ARBA00022692"/>
    </source>
</evidence>
<organism evidence="12 13">
    <name type="scientific">Brevundimonas naejangsanensis</name>
    <dbReference type="NCBI Taxonomy" id="588932"/>
    <lineage>
        <taxon>Bacteria</taxon>
        <taxon>Pseudomonadati</taxon>
        <taxon>Pseudomonadota</taxon>
        <taxon>Alphaproteobacteria</taxon>
        <taxon>Caulobacterales</taxon>
        <taxon>Caulobacteraceae</taxon>
        <taxon>Brevundimonas</taxon>
    </lineage>
</organism>
<evidence type="ECO:0000256" key="5">
    <source>
        <dbReference type="ARBA" id="ARBA00022481"/>
    </source>
</evidence>
<evidence type="ECO:0000256" key="1">
    <source>
        <dbReference type="ARBA" id="ARBA00004377"/>
    </source>
</evidence>
<dbReference type="NCBIfam" id="TIGR02532">
    <property type="entry name" value="IV_pilin_GFxxxE"/>
    <property type="match status" value="1"/>
</dbReference>
<dbReference type="Gene3D" id="3.30.700.10">
    <property type="entry name" value="Glycoprotein, Type 4 Pilin"/>
    <property type="match status" value="1"/>
</dbReference>
<keyword evidence="13" id="KW-1185">Reference proteome</keyword>
<feature type="domain" description="Type II secretion system protein GspG C-terminal" evidence="11">
    <location>
        <begin position="42"/>
        <end position="144"/>
    </location>
</feature>